<comment type="caution">
    <text evidence="1">The sequence shown here is derived from an EMBL/GenBank/DDBJ whole genome shotgun (WGS) entry which is preliminary data.</text>
</comment>
<protein>
    <submittedName>
        <fullName evidence="1">Uncharacterized protein</fullName>
    </submittedName>
</protein>
<gene>
    <name evidence="1" type="ORF">GcM1_135005</name>
</gene>
<dbReference type="EMBL" id="MCBS01013590">
    <property type="protein sequence ID" value="RKF84233.1"/>
    <property type="molecule type" value="Genomic_DNA"/>
</dbReference>
<name>A0A420JBP4_9PEZI</name>
<reference evidence="1 2" key="1">
    <citation type="journal article" date="2018" name="BMC Genomics">
        <title>Comparative genome analyses reveal sequence features reflecting distinct modes of host-adaptation between dicot and monocot powdery mildew.</title>
        <authorList>
            <person name="Wu Y."/>
            <person name="Ma X."/>
            <person name="Pan Z."/>
            <person name="Kale S.D."/>
            <person name="Song Y."/>
            <person name="King H."/>
            <person name="Zhang Q."/>
            <person name="Presley C."/>
            <person name="Deng X."/>
            <person name="Wei C.I."/>
            <person name="Xiao S."/>
        </authorList>
    </citation>
    <scope>NUCLEOTIDE SEQUENCE [LARGE SCALE GENOMIC DNA]</scope>
    <source>
        <strain evidence="1">UMSG1</strain>
    </source>
</reference>
<proteinExistence type="predicted"/>
<feature type="non-terminal residue" evidence="1">
    <location>
        <position position="1"/>
    </location>
</feature>
<dbReference type="Proteomes" id="UP000285326">
    <property type="component" value="Unassembled WGS sequence"/>
</dbReference>
<evidence type="ECO:0000313" key="1">
    <source>
        <dbReference type="EMBL" id="RKF84233.1"/>
    </source>
</evidence>
<dbReference type="AlphaFoldDB" id="A0A420JBP4"/>
<accession>A0A420JBP4</accession>
<sequence>AEEKALEAEVSALSVETTEVSATSSDVTIELLKGSNLTKNSTIIYEENSNEIEKFAAAEVPAVDNMEL</sequence>
<evidence type="ECO:0000313" key="2">
    <source>
        <dbReference type="Proteomes" id="UP000285326"/>
    </source>
</evidence>
<organism evidence="1 2">
    <name type="scientific">Golovinomyces cichoracearum</name>
    <dbReference type="NCBI Taxonomy" id="62708"/>
    <lineage>
        <taxon>Eukaryota</taxon>
        <taxon>Fungi</taxon>
        <taxon>Dikarya</taxon>
        <taxon>Ascomycota</taxon>
        <taxon>Pezizomycotina</taxon>
        <taxon>Leotiomycetes</taxon>
        <taxon>Erysiphales</taxon>
        <taxon>Erysiphaceae</taxon>
        <taxon>Golovinomyces</taxon>
    </lineage>
</organism>